<keyword evidence="1" id="KW-1185">Reference proteome</keyword>
<proteinExistence type="predicted"/>
<sequence>MPTGVAKQKTQCLRKKNIKNSHPLGFSSINGMDGWRLTTRTQKPHAKDAARQRPTTKVCVQIERFKLVLTLGGEEDTTFERRHRSSSPTAAFDALHCIRQLRTNQNRSRFQRLEGLNRVDWGCYRNRSNWGGDSRESCVTLMKYT</sequence>
<protein>
    <submittedName>
        <fullName evidence="2">Uncharacterized protein</fullName>
    </submittedName>
</protein>
<dbReference type="Proteomes" id="UP000492821">
    <property type="component" value="Unassembled WGS sequence"/>
</dbReference>
<evidence type="ECO:0000313" key="1">
    <source>
        <dbReference type="Proteomes" id="UP000492821"/>
    </source>
</evidence>
<evidence type="ECO:0000313" key="2">
    <source>
        <dbReference type="WBParaSite" id="Pan_g1087.t1"/>
    </source>
</evidence>
<reference evidence="1" key="1">
    <citation type="journal article" date="2013" name="Genetics">
        <title>The draft genome and transcriptome of Panagrellus redivivus are shaped by the harsh demands of a free-living lifestyle.</title>
        <authorList>
            <person name="Srinivasan J."/>
            <person name="Dillman A.R."/>
            <person name="Macchietto M.G."/>
            <person name="Heikkinen L."/>
            <person name="Lakso M."/>
            <person name="Fracchia K.M."/>
            <person name="Antoshechkin I."/>
            <person name="Mortazavi A."/>
            <person name="Wong G."/>
            <person name="Sternberg P.W."/>
        </authorList>
    </citation>
    <scope>NUCLEOTIDE SEQUENCE [LARGE SCALE GENOMIC DNA]</scope>
    <source>
        <strain evidence="1">MT8872</strain>
    </source>
</reference>
<dbReference type="AlphaFoldDB" id="A0A7E4UNH3"/>
<organism evidence="1 2">
    <name type="scientific">Panagrellus redivivus</name>
    <name type="common">Microworm</name>
    <dbReference type="NCBI Taxonomy" id="6233"/>
    <lineage>
        <taxon>Eukaryota</taxon>
        <taxon>Metazoa</taxon>
        <taxon>Ecdysozoa</taxon>
        <taxon>Nematoda</taxon>
        <taxon>Chromadorea</taxon>
        <taxon>Rhabditida</taxon>
        <taxon>Tylenchina</taxon>
        <taxon>Panagrolaimomorpha</taxon>
        <taxon>Panagrolaimoidea</taxon>
        <taxon>Panagrolaimidae</taxon>
        <taxon>Panagrellus</taxon>
    </lineage>
</organism>
<reference evidence="2" key="2">
    <citation type="submission" date="2020-10" db="UniProtKB">
        <authorList>
            <consortium name="WormBaseParasite"/>
        </authorList>
    </citation>
    <scope>IDENTIFICATION</scope>
</reference>
<dbReference type="WBParaSite" id="Pan_g1087.t1">
    <property type="protein sequence ID" value="Pan_g1087.t1"/>
    <property type="gene ID" value="Pan_g1087"/>
</dbReference>
<name>A0A7E4UNH3_PANRE</name>
<accession>A0A7E4UNH3</accession>